<dbReference type="InterPro" id="IPR001309">
    <property type="entry name" value="Pept_C14_p20"/>
</dbReference>
<dbReference type="AlphaFoldDB" id="A0A816LL62"/>
<dbReference type="Proteomes" id="UP000663856">
    <property type="component" value="Unassembled WGS sequence"/>
</dbReference>
<dbReference type="Pfam" id="PF00656">
    <property type="entry name" value="Peptidase_C14"/>
    <property type="match status" value="1"/>
</dbReference>
<dbReference type="InterPro" id="IPR015917">
    <property type="entry name" value="Pept_C14A"/>
</dbReference>
<evidence type="ECO:0000256" key="1">
    <source>
        <dbReference type="ARBA" id="ARBA00010134"/>
    </source>
</evidence>
<comment type="similarity">
    <text evidence="1">Belongs to the peptidase C14A family.</text>
</comment>
<dbReference type="InterPro" id="IPR052039">
    <property type="entry name" value="Caspase-related_regulators"/>
</dbReference>
<feature type="domain" description="Caspase family p20" evidence="3">
    <location>
        <begin position="3"/>
        <end position="130"/>
    </location>
</feature>
<dbReference type="InterPro" id="IPR029030">
    <property type="entry name" value="Caspase-like_dom_sf"/>
</dbReference>
<protein>
    <recommendedName>
        <fullName evidence="3">Caspase family p20 domain-containing protein</fullName>
    </recommendedName>
</protein>
<reference evidence="4" key="1">
    <citation type="submission" date="2021-02" db="EMBL/GenBank/DDBJ databases">
        <authorList>
            <person name="Nowell W R."/>
        </authorList>
    </citation>
    <scope>NUCLEOTIDE SEQUENCE</scope>
</reference>
<comment type="caution">
    <text evidence="4">The sequence shown here is derived from an EMBL/GenBank/DDBJ whole genome shotgun (WGS) entry which is preliminary data.</text>
</comment>
<evidence type="ECO:0000259" key="3">
    <source>
        <dbReference type="PROSITE" id="PS50208"/>
    </source>
</evidence>
<evidence type="ECO:0000256" key="2">
    <source>
        <dbReference type="SAM" id="MobiDB-lite"/>
    </source>
</evidence>
<dbReference type="GO" id="GO:0004197">
    <property type="term" value="F:cysteine-type endopeptidase activity"/>
    <property type="evidence" value="ECO:0007669"/>
    <property type="project" value="InterPro"/>
</dbReference>
<dbReference type="GO" id="GO:0006508">
    <property type="term" value="P:proteolysis"/>
    <property type="evidence" value="ECO:0007669"/>
    <property type="project" value="InterPro"/>
</dbReference>
<dbReference type="SUPFAM" id="SSF52129">
    <property type="entry name" value="Caspase-like"/>
    <property type="match status" value="1"/>
</dbReference>
<dbReference type="PROSITE" id="PS50208">
    <property type="entry name" value="CASPASE_P20"/>
    <property type="match status" value="1"/>
</dbReference>
<dbReference type="InterPro" id="IPR011600">
    <property type="entry name" value="Pept_C14_caspase"/>
</dbReference>
<feature type="compositionally biased region" description="Low complexity" evidence="2">
    <location>
        <begin position="253"/>
        <end position="274"/>
    </location>
</feature>
<dbReference type="SMART" id="SM00115">
    <property type="entry name" value="CASc"/>
    <property type="match status" value="1"/>
</dbReference>
<feature type="region of interest" description="Disordered" evidence="2">
    <location>
        <begin position="247"/>
        <end position="274"/>
    </location>
</feature>
<evidence type="ECO:0000313" key="4">
    <source>
        <dbReference type="EMBL" id="CAF1931267.1"/>
    </source>
</evidence>
<proteinExistence type="inferred from homology"/>
<dbReference type="Gene3D" id="3.40.50.1460">
    <property type="match status" value="1"/>
</dbReference>
<accession>A0A816LL62</accession>
<sequence length="404" mass="46122">MSRRRLALIFGNDNYGGDKQLTSCVKDARDMESKLRSVGFTCTQSHNSDKRAMDCAFRDFCSKIKNNDCILIYFSGHGMEQNGKNYLVPIEKVCDPEFDCVCLDTMLKQLNRCGDNILNVIILDACRADKDNNTWKTKGANAEECSEPAYGKALTSYVRLPTESQFALIFSSDPGTVSFGSKAGENSFFTSALLNHLITPNLTLEEIMRNVQNEILEKSSKRQRPWLNSCLREPFYLNGAGSTRPTTASSGIAAASKPASTPRPASAASTTSWSEEFDLSGKELIRNRLWSEEFDLSGNQLRCKGRPCAKCKKCRDWHFNGDDETWRWVCNWENWTKADEKRWYDGGWKCFTKRNDGATCRRDLRNLRDRDRRDLDDDVDPDLLLLLDRLLYDLLRHICLCDRH</sequence>
<dbReference type="EMBL" id="CAJNRF010000036">
    <property type="protein sequence ID" value="CAF1931267.1"/>
    <property type="molecule type" value="Genomic_DNA"/>
</dbReference>
<name>A0A816LL62_9BILA</name>
<gene>
    <name evidence="4" type="ORF">WKI299_LOCUS592</name>
</gene>
<dbReference type="PANTHER" id="PTHR22576">
    <property type="entry name" value="MUCOSA ASSOCIATED LYMPHOID TISSUE LYMPHOMA TRANSLOCATION PROTEIN 1/PARACASPASE"/>
    <property type="match status" value="1"/>
</dbReference>
<evidence type="ECO:0000313" key="5">
    <source>
        <dbReference type="Proteomes" id="UP000663856"/>
    </source>
</evidence>
<organism evidence="4 5">
    <name type="scientific">Rotaria magnacalcarata</name>
    <dbReference type="NCBI Taxonomy" id="392030"/>
    <lineage>
        <taxon>Eukaryota</taxon>
        <taxon>Metazoa</taxon>
        <taxon>Spiralia</taxon>
        <taxon>Gnathifera</taxon>
        <taxon>Rotifera</taxon>
        <taxon>Eurotatoria</taxon>
        <taxon>Bdelloidea</taxon>
        <taxon>Philodinida</taxon>
        <taxon>Philodinidae</taxon>
        <taxon>Rotaria</taxon>
    </lineage>
</organism>
<dbReference type="PANTHER" id="PTHR22576:SF37">
    <property type="entry name" value="MUCOSA-ASSOCIATED LYMPHOID TISSUE LYMPHOMA TRANSLOCATION PROTEIN 1"/>
    <property type="match status" value="1"/>
</dbReference>